<dbReference type="GO" id="GO:0005576">
    <property type="term" value="C:extracellular region"/>
    <property type="evidence" value="ECO:0007669"/>
    <property type="project" value="TreeGrafter"/>
</dbReference>
<dbReference type="FunFam" id="2.60.40.2300:FF:000001">
    <property type="entry name" value="N-acylsphingosine amidohydrolase 2"/>
    <property type="match status" value="1"/>
</dbReference>
<dbReference type="InterPro" id="IPR031329">
    <property type="entry name" value="NEUT/ALK_ceramidase_N"/>
</dbReference>
<reference evidence="13 14" key="2">
    <citation type="submission" date="2019-01" db="EMBL/GenBank/DDBJ databases">
        <title>A chromosome length genome reference of the Java medaka (oryzias javanicus).</title>
        <authorList>
            <person name="Herpin A."/>
            <person name="Takehana Y."/>
            <person name="Naruse K."/>
            <person name="Ansai S."/>
            <person name="Kawaguchi M."/>
        </authorList>
    </citation>
    <scope>NUCLEOTIDE SEQUENCE [LARGE SCALE GENOMIC DNA]</scope>
    <source>
        <strain evidence="13">RS831</strain>
        <tissue evidence="13">Whole body</tissue>
    </source>
</reference>
<dbReference type="EC" id="3.5.1.23" evidence="2"/>
<dbReference type="InterPro" id="IPR040581">
    <property type="entry name" value="Thioredoxin_11"/>
</dbReference>
<evidence type="ECO:0000256" key="1">
    <source>
        <dbReference type="ARBA" id="ARBA00009835"/>
    </source>
</evidence>
<dbReference type="Pfam" id="PF18078">
    <property type="entry name" value="Thioredoxin_11"/>
    <property type="match status" value="1"/>
</dbReference>
<feature type="binding site" evidence="6">
    <location>
        <position position="882"/>
    </location>
    <ligand>
        <name>Zn(2+)</name>
        <dbReference type="ChEBI" id="CHEBI:29105"/>
    </ligand>
</feature>
<evidence type="ECO:0000256" key="6">
    <source>
        <dbReference type="PIRSR" id="PIRSR606823-2"/>
    </source>
</evidence>
<reference evidence="13 14" key="1">
    <citation type="submission" date="2018-11" db="EMBL/GenBank/DDBJ databases">
        <authorList>
            <person name="Lopez-Roques C."/>
            <person name="Donnadieu C."/>
            <person name="Bouchez O."/>
            <person name="Klopp C."/>
            <person name="Cabau C."/>
            <person name="Zahm M."/>
        </authorList>
    </citation>
    <scope>NUCLEOTIDE SEQUENCE [LARGE SCALE GENOMIC DNA]</scope>
    <source>
        <strain evidence="13">RS831</strain>
        <tissue evidence="13">Whole body</tissue>
    </source>
</reference>
<evidence type="ECO:0000259" key="10">
    <source>
        <dbReference type="Pfam" id="PF18078"/>
    </source>
</evidence>
<feature type="region of interest" description="Disordered" evidence="7">
    <location>
        <begin position="828"/>
        <end position="853"/>
    </location>
</feature>
<comment type="similarity">
    <text evidence="1">Belongs to the neutral ceramidase family.</text>
</comment>
<dbReference type="InterPro" id="IPR038445">
    <property type="entry name" value="NCDase_C_sf"/>
</dbReference>
<feature type="binding site" evidence="6">
    <location>
        <position position="773"/>
    </location>
    <ligand>
        <name>Zn(2+)</name>
        <dbReference type="ChEBI" id="CHEBI:29105"/>
    </ligand>
</feature>
<feature type="compositionally biased region" description="Basic and acidic residues" evidence="7">
    <location>
        <begin position="844"/>
        <end position="853"/>
    </location>
</feature>
<evidence type="ECO:0000313" key="14">
    <source>
        <dbReference type="Proteomes" id="UP000283210"/>
    </source>
</evidence>
<dbReference type="Pfam" id="PF04734">
    <property type="entry name" value="Ceramidase_alk"/>
    <property type="match status" value="1"/>
</dbReference>
<keyword evidence="6" id="KW-0479">Metal-binding</keyword>
<evidence type="ECO:0000256" key="7">
    <source>
        <dbReference type="SAM" id="MobiDB-lite"/>
    </source>
</evidence>
<dbReference type="InterPro" id="IPR048997">
    <property type="entry name" value="Stonustoxin-like_helical"/>
</dbReference>
<organism evidence="13 14">
    <name type="scientific">Oryzias javanicus</name>
    <name type="common">Javanese ricefish</name>
    <name type="synonym">Aplocheilus javanicus</name>
    <dbReference type="NCBI Taxonomy" id="123683"/>
    <lineage>
        <taxon>Eukaryota</taxon>
        <taxon>Metazoa</taxon>
        <taxon>Chordata</taxon>
        <taxon>Craniata</taxon>
        <taxon>Vertebrata</taxon>
        <taxon>Euteleostomi</taxon>
        <taxon>Actinopterygii</taxon>
        <taxon>Neopterygii</taxon>
        <taxon>Teleostei</taxon>
        <taxon>Neoteleostei</taxon>
        <taxon>Acanthomorphata</taxon>
        <taxon>Ovalentaria</taxon>
        <taxon>Atherinomorphae</taxon>
        <taxon>Beloniformes</taxon>
        <taxon>Adrianichthyidae</taxon>
        <taxon>Oryziinae</taxon>
        <taxon>Oryzias</taxon>
    </lineage>
</organism>
<dbReference type="GO" id="GO:0046872">
    <property type="term" value="F:metal ion binding"/>
    <property type="evidence" value="ECO:0007669"/>
    <property type="project" value="UniProtKB-KW"/>
</dbReference>
<evidence type="ECO:0000256" key="3">
    <source>
        <dbReference type="ARBA" id="ARBA00019235"/>
    </source>
</evidence>
<dbReference type="GO" id="GO:0046512">
    <property type="term" value="P:sphingosine biosynthetic process"/>
    <property type="evidence" value="ECO:0007669"/>
    <property type="project" value="TreeGrafter"/>
</dbReference>
<dbReference type="PANTHER" id="PTHR12670">
    <property type="entry name" value="CERAMIDASE"/>
    <property type="match status" value="1"/>
</dbReference>
<dbReference type="PANTHER" id="PTHR12670:SF1">
    <property type="entry name" value="NEUTRAL CERAMIDASE"/>
    <property type="match status" value="1"/>
</dbReference>
<feature type="domain" description="SNTX MACPF/CDC-like" evidence="12">
    <location>
        <begin position="27"/>
        <end position="244"/>
    </location>
</feature>
<evidence type="ECO:0000256" key="2">
    <source>
        <dbReference type="ARBA" id="ARBA00011891"/>
    </source>
</evidence>
<dbReference type="Pfam" id="PF24674">
    <property type="entry name" value="MACPF_SNTX"/>
    <property type="match status" value="1"/>
</dbReference>
<dbReference type="Pfam" id="PF17048">
    <property type="entry name" value="Ceramidse_alk_C"/>
    <property type="match status" value="1"/>
</dbReference>
<keyword evidence="14" id="KW-1185">Reference proteome</keyword>
<evidence type="ECO:0000259" key="9">
    <source>
        <dbReference type="Pfam" id="PF17048"/>
    </source>
</evidence>
<dbReference type="GO" id="GO:0042759">
    <property type="term" value="P:long-chain fatty acid biosynthetic process"/>
    <property type="evidence" value="ECO:0007669"/>
    <property type="project" value="TreeGrafter"/>
</dbReference>
<comment type="cofactor">
    <cofactor evidence="6">
        <name>Zn(2+)</name>
        <dbReference type="ChEBI" id="CHEBI:29105"/>
    </cofactor>
    <text evidence="6">Binds 1 zinc ion per subunit.</text>
</comment>
<sequence>MLLEVETKLLLHTFGNKTAVMSSDQEQAALGRPFALGMLYDARKDKLITDFTLWDEDIIKNNKVRQPQKSSSYDITASDSIQSKSSLLDVDASLSASFLGGLIEVGGSAKFLNDNKKFKNQSRVTLQYKVTTAYERLNVTQFTIPNVQIKDAIKSRGATHVVTGILYGANAFFVFDSEKMDSCSVQKIEGSMKAVIKNIPETSIDGKIDIKLSDEEKDVTNKFTCKFYGDFILDSNPSTFEDAVKTYMQLPTLLGETLENTVPVKVWLTSLKNLDLSGEEVKAEISVSLVSKAGNALNNMREIEMRCNDALDENVVKKFPPIQRKLRSFLDCYEDYTETLKLTMKRMFPAIREGKEDEESVHKVFEDLKKSPFSQKNLDKWLDNVEREINVLTSCVDIMDGIKIVSHESELDREVLAPGVKHTFCFVFTSLETEDPYLKLMEKHLSSHETERPSSVTPPTKDHWFFKDQIFTDMRQKAQEFSSIFNNLKSSKKLRFVIAALPNQEHEGATIYHYRDGRLQTEDFSNSAPDVRSVTDRRELMWYFCNLSFDMNTVNKNIKIEDRTAVKCNSMSSLQVLTFGVWTCRLLSGEAHLSRKHLSELPCPVAEDHQESPWFQFRSDLKYSPPVSVPEGSMADRKCCGVSAAKLILSVLLFLVTAACVALIVVLVTSKTDTEPEPQSKPYLIGVGRADCTGSAAEIPMMGYANSQQKAAGIHTRLYSRAYIIDDGNQRVLFVTADIGMISQRLRLEILKALQEKYGDLYRQENVVLSGTHTHCGPGGYFQYTLFMITGNGYVKESTEPVVNGIVKSIDIAHRNMRPGRIYVNKGNLDDSSLNRSPHSYRNNPEDERKRYDRNTDKQVVVLKFTDLDGDGIGMISWFAVHAVSMNYTNRMVSSDNMGYASYLLEQDKNFGELPGQGSFVAGFSSSNLGDVSPNTRGPHCMNTGLVCDYLNSSCPVGGTKMCKAFGPGEDMFDSTRIIGHNIFMKAKELYANAVNEVTGSVQFAHQWVNMTDVTVQLNETHTGRTCKPALGHSFAAGTTDGGGDLNFTQGAVEGDPFWDGIRDALVGPPSNQTKECHHPKPILFSTGEMNWPLPWHPSIVDVQIITVGSVAILAIPGEMTTMAGRRLRAAVKNELEAGEKFKNPEVVIAGLSNVYTHYITTFEEYQIQRYEGASTIFGPHTFSAYLQKFTNLARAIAQDKVSELPAGPEPPFFTNLFNLMPAAAYDAKPENTSFGDVLDQVDSIYRQGDVASVTFVAGNPRHSGDIRDKTFVTVEMYDNLTDSWGVVHNDASWETRFHWLKGSNRRSNATVEWHIPSTAPSGLYRIRHFGHYKQLKGFQTVIMPYEGSSEVFRVVSSFYHQ</sequence>
<accession>A0A437C987</accession>
<evidence type="ECO:0000256" key="4">
    <source>
        <dbReference type="ARBA" id="ARBA00022801"/>
    </source>
</evidence>
<evidence type="ECO:0000259" key="8">
    <source>
        <dbReference type="Pfam" id="PF04734"/>
    </source>
</evidence>
<dbReference type="InterPro" id="IPR031331">
    <property type="entry name" value="NEUT/ALK_ceramidase_C"/>
</dbReference>
<dbReference type="GO" id="GO:0017040">
    <property type="term" value="F:N-acylsphingosine amidohydrolase activity"/>
    <property type="evidence" value="ECO:0007669"/>
    <property type="project" value="UniProtKB-EC"/>
</dbReference>
<name>A0A437C987_ORYJA</name>
<feature type="domain" description="Stonustoxin-like helical" evidence="11">
    <location>
        <begin position="296"/>
        <end position="390"/>
    </location>
</feature>
<feature type="domain" description="Neutral/alkaline non-lysosomal ceramidase N-terminal" evidence="8">
    <location>
        <begin position="683"/>
        <end position="1188"/>
    </location>
</feature>
<keyword evidence="6" id="KW-0862">Zinc</keyword>
<dbReference type="GO" id="GO:0005737">
    <property type="term" value="C:cytoplasm"/>
    <property type="evidence" value="ECO:0007669"/>
    <property type="project" value="UniProtKB-ARBA"/>
</dbReference>
<proteinExistence type="inferred from homology"/>
<feature type="binding site" evidence="6">
    <location>
        <position position="1119"/>
    </location>
    <ligand>
        <name>Zn(2+)</name>
        <dbReference type="ChEBI" id="CHEBI:29105"/>
    </ligand>
</feature>
<dbReference type="InterPro" id="IPR006823">
    <property type="entry name" value="Ceramidase_alk"/>
</dbReference>
<gene>
    <name evidence="13" type="ORF">OJAV_G00186950</name>
</gene>
<evidence type="ECO:0000313" key="13">
    <source>
        <dbReference type="EMBL" id="RVE59270.1"/>
    </source>
</evidence>
<feature type="domain" description="SNTX thioredoxin-like" evidence="10">
    <location>
        <begin position="401"/>
        <end position="525"/>
    </location>
</feature>
<dbReference type="Proteomes" id="UP000283210">
    <property type="component" value="Chromosome 19"/>
</dbReference>
<dbReference type="Pfam" id="PF21109">
    <property type="entry name" value="Stonustoxin_helical"/>
    <property type="match status" value="1"/>
</dbReference>
<evidence type="ECO:0000256" key="5">
    <source>
        <dbReference type="PIRSR" id="PIRSR606823-1"/>
    </source>
</evidence>
<protein>
    <recommendedName>
        <fullName evidence="3">Neutral ceramidase</fullName>
        <ecNumber evidence="2">3.5.1.23</ecNumber>
    </recommendedName>
</protein>
<feature type="active site" description="Nucleophile" evidence="5">
    <location>
        <position position="933"/>
    </location>
</feature>
<evidence type="ECO:0000259" key="11">
    <source>
        <dbReference type="Pfam" id="PF21109"/>
    </source>
</evidence>
<evidence type="ECO:0000259" key="12">
    <source>
        <dbReference type="Pfam" id="PF24674"/>
    </source>
</evidence>
<dbReference type="Gene3D" id="2.60.40.2300">
    <property type="entry name" value="Neutral/alkaline non-lysosomal ceramidase, C-terminal domain"/>
    <property type="match status" value="1"/>
</dbReference>
<keyword evidence="4" id="KW-0378">Hydrolase</keyword>
<dbReference type="GO" id="GO:0046514">
    <property type="term" value="P:ceramide catabolic process"/>
    <property type="evidence" value="ECO:0007669"/>
    <property type="project" value="InterPro"/>
</dbReference>
<feature type="domain" description="Neutral/alkaline non-lysosomal ceramidase C-terminal" evidence="9">
    <location>
        <begin position="1190"/>
        <end position="1355"/>
    </location>
</feature>
<dbReference type="InterPro" id="IPR056072">
    <property type="entry name" value="SNTX_MACPF/CDC-like_dom"/>
</dbReference>
<dbReference type="GO" id="GO:0005886">
    <property type="term" value="C:plasma membrane"/>
    <property type="evidence" value="ECO:0007669"/>
    <property type="project" value="UniProtKB-ARBA"/>
</dbReference>
<dbReference type="EMBL" id="CM012455">
    <property type="protein sequence ID" value="RVE59270.1"/>
    <property type="molecule type" value="Genomic_DNA"/>
</dbReference>
<feature type="binding site" evidence="6">
    <location>
        <position position="1159"/>
    </location>
    <ligand>
        <name>Zn(2+)</name>
        <dbReference type="ChEBI" id="CHEBI:29105"/>
    </ligand>
</feature>
<feature type="compositionally biased region" description="Polar residues" evidence="7">
    <location>
        <begin position="830"/>
        <end position="843"/>
    </location>
</feature>
<dbReference type="OrthoDB" id="191371at2759"/>